<dbReference type="OrthoDB" id="10427318at2759"/>
<evidence type="ECO:0000313" key="2">
    <source>
        <dbReference type="Proteomes" id="UP000499080"/>
    </source>
</evidence>
<dbReference type="Proteomes" id="UP000499080">
    <property type="component" value="Unassembled WGS sequence"/>
</dbReference>
<keyword evidence="2" id="KW-1185">Reference proteome</keyword>
<organism evidence="1 2">
    <name type="scientific">Araneus ventricosus</name>
    <name type="common">Orbweaver spider</name>
    <name type="synonym">Epeira ventricosa</name>
    <dbReference type="NCBI Taxonomy" id="182803"/>
    <lineage>
        <taxon>Eukaryota</taxon>
        <taxon>Metazoa</taxon>
        <taxon>Ecdysozoa</taxon>
        <taxon>Arthropoda</taxon>
        <taxon>Chelicerata</taxon>
        <taxon>Arachnida</taxon>
        <taxon>Araneae</taxon>
        <taxon>Araneomorphae</taxon>
        <taxon>Entelegynae</taxon>
        <taxon>Araneoidea</taxon>
        <taxon>Araneidae</taxon>
        <taxon>Araneus</taxon>
    </lineage>
</organism>
<proteinExistence type="predicted"/>
<gene>
    <name evidence="1" type="ORF">AVEN_211669_1</name>
</gene>
<dbReference type="EMBL" id="BGPR01005285">
    <property type="protein sequence ID" value="GBN08698.1"/>
    <property type="molecule type" value="Genomic_DNA"/>
</dbReference>
<sequence>MEADRSVAGVRGYLFMMRRGLFIFILEQCPTSWSSVWIAVGRSYQKEATKKKRGWVTKHFHRPRVGQMKAKALHVSQRLFLVVEEKVVGKAAYFSYFSIGKEWGRNKQPAEMESCRKFVIWR</sequence>
<comment type="caution">
    <text evidence="1">The sequence shown here is derived from an EMBL/GenBank/DDBJ whole genome shotgun (WGS) entry which is preliminary data.</text>
</comment>
<evidence type="ECO:0000313" key="1">
    <source>
        <dbReference type="EMBL" id="GBN08698.1"/>
    </source>
</evidence>
<accession>A0A4Y2L263</accession>
<reference evidence="1 2" key="1">
    <citation type="journal article" date="2019" name="Sci. Rep.">
        <title>Orb-weaving spider Araneus ventricosus genome elucidates the spidroin gene catalogue.</title>
        <authorList>
            <person name="Kono N."/>
            <person name="Nakamura H."/>
            <person name="Ohtoshi R."/>
            <person name="Moran D.A.P."/>
            <person name="Shinohara A."/>
            <person name="Yoshida Y."/>
            <person name="Fujiwara M."/>
            <person name="Mori M."/>
            <person name="Tomita M."/>
            <person name="Arakawa K."/>
        </authorList>
    </citation>
    <scope>NUCLEOTIDE SEQUENCE [LARGE SCALE GENOMIC DNA]</scope>
</reference>
<protein>
    <submittedName>
        <fullName evidence="1">Uncharacterized protein</fullName>
    </submittedName>
</protein>
<name>A0A4Y2L263_ARAVE</name>
<dbReference type="AlphaFoldDB" id="A0A4Y2L263"/>